<dbReference type="AlphaFoldDB" id="A0A6A6U2P2"/>
<sequence>MVRYQRPAWLDQKIIAQQNSPITEQSPQNAVDIFSRSTETKAIIAADEKAKELRKKEKLEKKARKREENEKKREELEKRMRDSVIARAAAEAEISSRSEDTHTSKRRRISADSRDASPEDSLLIGVLSPPKSLSPSRRRQPNQVISGGEFHLPSHSLNKSLPSRSAVIELSDDEDNTNTAHKDTDDDEPEAKTLTPPPADTGPNPVMDIFIEPNIPNTKPLLVQRKYKQTLKEVRHAWARVNNLTPTETSAMFLTWRGRRIFDVQSCKSMGIFLDHHGFPYMKSEDLGDQPIDKVAVVATTKAIVEAEKAAAELAKKQREEGYGQLVDEPKVRDFKLILQSKNYDEQRIRIKEDHTFQKVIDVVRKKCEIPDNLTINISFDGEMLDPEMAMKDSELVDEDPKDPILLDVHVR</sequence>
<evidence type="ECO:0000313" key="3">
    <source>
        <dbReference type="EMBL" id="KAF2665871.1"/>
    </source>
</evidence>
<feature type="region of interest" description="Disordered" evidence="1">
    <location>
        <begin position="51"/>
        <end position="205"/>
    </location>
</feature>
<evidence type="ECO:0000313" key="4">
    <source>
        <dbReference type="Proteomes" id="UP000799302"/>
    </source>
</evidence>
<evidence type="ECO:0000259" key="2">
    <source>
        <dbReference type="Pfam" id="PF11976"/>
    </source>
</evidence>
<reference evidence="3" key="1">
    <citation type="journal article" date="2020" name="Stud. Mycol.">
        <title>101 Dothideomycetes genomes: a test case for predicting lifestyles and emergence of pathogens.</title>
        <authorList>
            <person name="Haridas S."/>
            <person name="Albert R."/>
            <person name="Binder M."/>
            <person name="Bloem J."/>
            <person name="Labutti K."/>
            <person name="Salamov A."/>
            <person name="Andreopoulos B."/>
            <person name="Baker S."/>
            <person name="Barry K."/>
            <person name="Bills G."/>
            <person name="Bluhm B."/>
            <person name="Cannon C."/>
            <person name="Castanera R."/>
            <person name="Culley D."/>
            <person name="Daum C."/>
            <person name="Ezra D."/>
            <person name="Gonzalez J."/>
            <person name="Henrissat B."/>
            <person name="Kuo A."/>
            <person name="Liang C."/>
            <person name="Lipzen A."/>
            <person name="Lutzoni F."/>
            <person name="Magnuson J."/>
            <person name="Mondo S."/>
            <person name="Nolan M."/>
            <person name="Ohm R."/>
            <person name="Pangilinan J."/>
            <person name="Park H.-J."/>
            <person name="Ramirez L."/>
            <person name="Alfaro M."/>
            <person name="Sun H."/>
            <person name="Tritt A."/>
            <person name="Yoshinaga Y."/>
            <person name="Zwiers L.-H."/>
            <person name="Turgeon B."/>
            <person name="Goodwin S."/>
            <person name="Spatafora J."/>
            <person name="Crous P."/>
            <person name="Grigoriev I."/>
        </authorList>
    </citation>
    <scope>NUCLEOTIDE SEQUENCE</scope>
    <source>
        <strain evidence="3">CBS 115976</strain>
    </source>
</reference>
<feature type="domain" description="Rad60/SUMO-like" evidence="2">
    <location>
        <begin position="336"/>
        <end position="400"/>
    </location>
</feature>
<dbReference type="InterPro" id="IPR029071">
    <property type="entry name" value="Ubiquitin-like_domsf"/>
</dbReference>
<protein>
    <recommendedName>
        <fullName evidence="2">Rad60/SUMO-like domain-containing protein</fullName>
    </recommendedName>
</protein>
<dbReference type="EMBL" id="MU004239">
    <property type="protein sequence ID" value="KAF2665871.1"/>
    <property type="molecule type" value="Genomic_DNA"/>
</dbReference>
<keyword evidence="4" id="KW-1185">Reference proteome</keyword>
<proteinExistence type="predicted"/>
<feature type="compositionally biased region" description="Basic and acidic residues" evidence="1">
    <location>
        <begin position="94"/>
        <end position="117"/>
    </location>
</feature>
<feature type="compositionally biased region" description="Basic and acidic residues" evidence="1">
    <location>
        <begin position="51"/>
        <end position="84"/>
    </location>
</feature>
<dbReference type="OrthoDB" id="3365399at2759"/>
<gene>
    <name evidence="3" type="ORF">BT63DRAFT_458232</name>
</gene>
<dbReference type="InterPro" id="IPR022617">
    <property type="entry name" value="Rad60/SUMO-like_dom"/>
</dbReference>
<dbReference type="SUPFAM" id="SSF54236">
    <property type="entry name" value="Ubiquitin-like"/>
    <property type="match status" value="1"/>
</dbReference>
<name>A0A6A6U2P2_9PEZI</name>
<accession>A0A6A6U2P2</accession>
<evidence type="ECO:0000256" key="1">
    <source>
        <dbReference type="SAM" id="MobiDB-lite"/>
    </source>
</evidence>
<organism evidence="3 4">
    <name type="scientific">Microthyrium microscopicum</name>
    <dbReference type="NCBI Taxonomy" id="703497"/>
    <lineage>
        <taxon>Eukaryota</taxon>
        <taxon>Fungi</taxon>
        <taxon>Dikarya</taxon>
        <taxon>Ascomycota</taxon>
        <taxon>Pezizomycotina</taxon>
        <taxon>Dothideomycetes</taxon>
        <taxon>Dothideomycetes incertae sedis</taxon>
        <taxon>Microthyriales</taxon>
        <taxon>Microthyriaceae</taxon>
        <taxon>Microthyrium</taxon>
    </lineage>
</organism>
<dbReference type="Gene3D" id="3.10.20.90">
    <property type="entry name" value="Phosphatidylinositol 3-kinase Catalytic Subunit, Chain A, domain 1"/>
    <property type="match status" value="1"/>
</dbReference>
<dbReference type="Proteomes" id="UP000799302">
    <property type="component" value="Unassembled WGS sequence"/>
</dbReference>
<dbReference type="Pfam" id="PF11976">
    <property type="entry name" value="Rad60-SLD"/>
    <property type="match status" value="1"/>
</dbReference>